<feature type="compositionally biased region" description="Acidic residues" evidence="4">
    <location>
        <begin position="61"/>
        <end position="82"/>
    </location>
</feature>
<feature type="compositionally biased region" description="Acidic residues" evidence="4">
    <location>
        <begin position="118"/>
        <end position="141"/>
    </location>
</feature>
<feature type="domain" description="CAP-Gly" evidence="5">
    <location>
        <begin position="245"/>
        <end position="287"/>
    </location>
</feature>
<feature type="compositionally biased region" description="Basic residues" evidence="4">
    <location>
        <begin position="184"/>
        <end position="196"/>
    </location>
</feature>
<feature type="region of interest" description="Disordered" evidence="4">
    <location>
        <begin position="369"/>
        <end position="454"/>
    </location>
</feature>
<feature type="compositionally biased region" description="Polar residues" evidence="4">
    <location>
        <begin position="97"/>
        <end position="116"/>
    </location>
</feature>
<feature type="compositionally biased region" description="Basic and acidic residues" evidence="4">
    <location>
        <begin position="142"/>
        <end position="151"/>
    </location>
</feature>
<keyword evidence="7" id="KW-1185">Reference proteome</keyword>
<feature type="compositionally biased region" description="Polar residues" evidence="4">
    <location>
        <begin position="903"/>
        <end position="913"/>
    </location>
</feature>
<sequence length="1181" mass="128175">MDEDERWDDVVAAVKEGSKLGGARRVQQEIPVKKPYEIGRAVLGSHTSAWGSTAPEGDAGEHDDGEDEDDDVSDDDVSDGDAYDSPAAEGTAAHASLPSQLQRASRTRNAVVQRTTVLEDDSDDSNANDDDDDDGDDDEEGPERTSRRDSDTGFASRLRRISRGRVSGDGSDSDASAFTDVMPSKKRARSKAGASRRMHVDVARPLLARYRKSTAVGIALTKADVGKRVNVDGFGHGVLQYVGTTEFERQAGVWLGVELDDANGRHNGTVDGVRYFDAKPNHGLFVSMRSEKVHVLPTALQSTKEQEPQARDAASHDGGGDDDQDDEADTVSRPFLKQAWHAPTQPSTSDIPTSLPSAASPFAVKQIAVKPPASSRPHAAEDDHDSTEHRSREVLGDRDHHVHTASTSLPSQAQRQPHAYDQQHQPQQHMQPQQQHMQPQQQQSHVPSQHLQGEMRTDDEDQLLDAAVPEGPPQHLGSFSTTVADVTPLHRAAALGDESVLQQILEETQLPVDVVDQYGRTPLMYAVHCGNTQCAHLLLTQGADVNQCERVSGSTALHDAAYHATPVMVLLLIEHGADAVLRDTEGRQPVHWATDNPNAEVMSVLLNRVPNLDINCRDDACMTPIMWACFHNREKIVKMLLKHGADLEEKDIDGKTAMHWAVHERIGCLKLVLTFASTFFKDHLGRTVAHIAAELNATAALRFIVRTRADAVHDVDKNGRTPLHWAAACANADAVRLLVRSGARVSDRDNKGATPRDYVQAKRLTWQLSDEQSAALSECNQALEEAAAVEATAAARRKSSEGHHDARSSSSHADDDAISIASSVISTAVLPTHDRHLRSVMAARGTATTPARSVSAHAKHRPAVEMAPRGQGGPTDGADDDGAGGGDDDRGYDRDEEPADAQATHSTDLGQSDQFANTIITEGSFLYKLSHGGSGPARRKLFWADGHRGLLHWANSVEDMNVRRVETRVTAVAAGPDAVLRQRADFSSNPDRYRFAIRVSTTAKPLHLLVDDEVTYTAWLAALNALQQQHSRASHHDFSEDDTTPGTGRVHARILETKQLPRAARSQNASMAWTQSSSASQPSSSSSPPGANSGKSRGGVVREIPRPTMDALRPPGVRNANRPRLPVLKRPGQATPPKMQMPSNPRFPIPGQVRFPMRPPKPSQSRPQQPPSHTSVTSSDA</sequence>
<dbReference type="GeneID" id="16072106"/>
<feature type="compositionally biased region" description="Acidic residues" evidence="4">
    <location>
        <begin position="320"/>
        <end position="329"/>
    </location>
</feature>
<dbReference type="PRINTS" id="PR01415">
    <property type="entry name" value="ANKYRIN"/>
</dbReference>
<dbReference type="PANTHER" id="PTHR24173:SF74">
    <property type="entry name" value="ANKYRIN REPEAT DOMAIN-CONTAINING PROTEIN 16"/>
    <property type="match status" value="1"/>
</dbReference>
<dbReference type="SMART" id="SM01052">
    <property type="entry name" value="CAP_GLY"/>
    <property type="match status" value="1"/>
</dbReference>
<feature type="compositionally biased region" description="Low complexity" evidence="4">
    <location>
        <begin position="422"/>
        <end position="450"/>
    </location>
</feature>
<accession>F2UHN4</accession>
<evidence type="ECO:0000256" key="3">
    <source>
        <dbReference type="PROSITE-ProRule" id="PRU00023"/>
    </source>
</evidence>
<feature type="compositionally biased region" description="Basic and acidic residues" evidence="4">
    <location>
        <begin position="378"/>
        <end position="402"/>
    </location>
</feature>
<dbReference type="STRING" id="946362.F2UHN4"/>
<dbReference type="SUPFAM" id="SSF48403">
    <property type="entry name" value="Ankyrin repeat"/>
    <property type="match status" value="1"/>
</dbReference>
<organism evidence="7">
    <name type="scientific">Salpingoeca rosetta (strain ATCC 50818 / BSB-021)</name>
    <dbReference type="NCBI Taxonomy" id="946362"/>
    <lineage>
        <taxon>Eukaryota</taxon>
        <taxon>Choanoflagellata</taxon>
        <taxon>Craspedida</taxon>
        <taxon>Salpingoecidae</taxon>
        <taxon>Salpingoeca</taxon>
    </lineage>
</organism>
<feature type="repeat" description="ANK" evidence="3">
    <location>
        <begin position="620"/>
        <end position="652"/>
    </location>
</feature>
<gene>
    <name evidence="6" type="ORF">PTSG_07746</name>
</gene>
<evidence type="ECO:0000259" key="5">
    <source>
        <dbReference type="PROSITE" id="PS50245"/>
    </source>
</evidence>
<dbReference type="SUPFAM" id="SSF74924">
    <property type="entry name" value="Cap-Gly domain"/>
    <property type="match status" value="1"/>
</dbReference>
<protein>
    <recommendedName>
        <fullName evidence="5">CAP-Gly domain-containing protein</fullName>
    </recommendedName>
</protein>
<dbReference type="InterPro" id="IPR000938">
    <property type="entry name" value="CAP-Gly_domain"/>
</dbReference>
<evidence type="ECO:0000256" key="2">
    <source>
        <dbReference type="ARBA" id="ARBA00023043"/>
    </source>
</evidence>
<dbReference type="SMART" id="SM00248">
    <property type="entry name" value="ANK"/>
    <property type="match status" value="8"/>
</dbReference>
<feature type="repeat" description="ANK" evidence="3">
    <location>
        <begin position="552"/>
        <end position="584"/>
    </location>
</feature>
<keyword evidence="2 3" id="KW-0040">ANK repeat</keyword>
<dbReference type="Gene3D" id="2.30.30.190">
    <property type="entry name" value="CAP Gly-rich-like domain"/>
    <property type="match status" value="1"/>
</dbReference>
<dbReference type="PROSITE" id="PS50245">
    <property type="entry name" value="CAP_GLY_2"/>
    <property type="match status" value="1"/>
</dbReference>
<feature type="region of interest" description="Disordered" evidence="4">
    <location>
        <begin position="45"/>
        <end position="196"/>
    </location>
</feature>
<evidence type="ECO:0000313" key="7">
    <source>
        <dbReference type="Proteomes" id="UP000007799"/>
    </source>
</evidence>
<dbReference type="Pfam" id="PF00023">
    <property type="entry name" value="Ank"/>
    <property type="match status" value="1"/>
</dbReference>
<dbReference type="PROSITE" id="PS50088">
    <property type="entry name" value="ANK_REPEAT"/>
    <property type="match status" value="4"/>
</dbReference>
<proteinExistence type="predicted"/>
<feature type="compositionally biased region" description="Basic and acidic residues" evidence="4">
    <location>
        <begin position="304"/>
        <end position="319"/>
    </location>
</feature>
<feature type="compositionally biased region" description="Basic and acidic residues" evidence="4">
    <location>
        <begin position="798"/>
        <end position="814"/>
    </location>
</feature>
<dbReference type="EMBL" id="GL832974">
    <property type="protein sequence ID" value="EGD76633.1"/>
    <property type="molecule type" value="Genomic_DNA"/>
</dbReference>
<dbReference type="InterPro" id="IPR002110">
    <property type="entry name" value="Ankyrin_rpt"/>
</dbReference>
<feature type="region of interest" description="Disordered" evidence="4">
    <location>
        <begin position="845"/>
        <end position="913"/>
    </location>
</feature>
<feature type="repeat" description="ANK" evidence="3">
    <location>
        <begin position="518"/>
        <end position="550"/>
    </location>
</feature>
<name>F2UHN4_SALR5</name>
<feature type="compositionally biased region" description="Low complexity" evidence="4">
    <location>
        <begin position="164"/>
        <end position="174"/>
    </location>
</feature>
<dbReference type="Proteomes" id="UP000007799">
    <property type="component" value="Unassembled WGS sequence"/>
</dbReference>
<evidence type="ECO:0000313" key="6">
    <source>
        <dbReference type="EMBL" id="EGD76633.1"/>
    </source>
</evidence>
<dbReference type="eggNOG" id="KOG0504">
    <property type="taxonomic scope" value="Eukaryota"/>
</dbReference>
<dbReference type="PANTHER" id="PTHR24173">
    <property type="entry name" value="ANKYRIN REPEAT CONTAINING"/>
    <property type="match status" value="1"/>
</dbReference>
<feature type="compositionally biased region" description="Polar residues" evidence="4">
    <location>
        <begin position="1065"/>
        <end position="1074"/>
    </location>
</feature>
<dbReference type="AlphaFoldDB" id="F2UHN4"/>
<feature type="region of interest" description="Disordered" evidence="4">
    <location>
        <begin position="299"/>
        <end position="329"/>
    </location>
</feature>
<dbReference type="SUPFAM" id="SSF81995">
    <property type="entry name" value="beta-sandwich domain of Sec23/24"/>
    <property type="match status" value="1"/>
</dbReference>
<dbReference type="Pfam" id="PF01302">
    <property type="entry name" value="CAP_GLY"/>
    <property type="match status" value="1"/>
</dbReference>
<dbReference type="Pfam" id="PF12796">
    <property type="entry name" value="Ank_2"/>
    <property type="match status" value="2"/>
</dbReference>
<feature type="region of interest" description="Disordered" evidence="4">
    <location>
        <begin position="1058"/>
        <end position="1181"/>
    </location>
</feature>
<dbReference type="RefSeq" id="XP_004991547.1">
    <property type="nucleotide sequence ID" value="XM_004991490.1"/>
</dbReference>
<evidence type="ECO:0000256" key="4">
    <source>
        <dbReference type="SAM" id="MobiDB-lite"/>
    </source>
</evidence>
<dbReference type="PROSITE" id="PS50297">
    <property type="entry name" value="ANK_REP_REGION"/>
    <property type="match status" value="4"/>
</dbReference>
<feature type="repeat" description="ANK" evidence="3">
    <location>
        <begin position="718"/>
        <end position="750"/>
    </location>
</feature>
<keyword evidence="1" id="KW-0677">Repeat</keyword>
<dbReference type="Gene3D" id="1.25.40.20">
    <property type="entry name" value="Ankyrin repeat-containing domain"/>
    <property type="match status" value="3"/>
</dbReference>
<evidence type="ECO:0000256" key="1">
    <source>
        <dbReference type="ARBA" id="ARBA00022737"/>
    </source>
</evidence>
<feature type="compositionally biased region" description="Polar residues" evidence="4">
    <location>
        <begin position="404"/>
        <end position="415"/>
    </location>
</feature>
<dbReference type="eggNOG" id="KOG4568">
    <property type="taxonomic scope" value="Eukaryota"/>
</dbReference>
<reference evidence="6" key="1">
    <citation type="submission" date="2009-08" db="EMBL/GenBank/DDBJ databases">
        <title>Annotation of Salpingoeca rosetta.</title>
        <authorList>
            <consortium name="The Broad Institute Genome Sequencing Platform"/>
            <person name="Russ C."/>
            <person name="Cuomo C."/>
            <person name="Burger G."/>
            <person name="Gray M.W."/>
            <person name="Holland P.W.H."/>
            <person name="King N."/>
            <person name="Lang F.B.F."/>
            <person name="Roger A.J."/>
            <person name="Ruiz-Trillo I."/>
            <person name="Young S.K."/>
            <person name="Zeng Q."/>
            <person name="Gargeya S."/>
            <person name="Alvarado L."/>
            <person name="Berlin A."/>
            <person name="Chapman S.B."/>
            <person name="Chen Z."/>
            <person name="Freedman E."/>
            <person name="Gellesch M."/>
            <person name="Goldberg J."/>
            <person name="Griggs A."/>
            <person name="Gujja S."/>
            <person name="Heilman E."/>
            <person name="Heiman D."/>
            <person name="Howarth C."/>
            <person name="Mehta T."/>
            <person name="Neiman D."/>
            <person name="Pearson M."/>
            <person name="Roberts A."/>
            <person name="Saif S."/>
            <person name="Shea T."/>
            <person name="Shenoy N."/>
            <person name="Sisk P."/>
            <person name="Stolte C."/>
            <person name="Sykes S."/>
            <person name="White J."/>
            <person name="Yandava C."/>
            <person name="Haas B."/>
            <person name="Nusbaum C."/>
            <person name="Birren B."/>
        </authorList>
    </citation>
    <scope>NUCLEOTIDE SEQUENCE [LARGE SCALE GENOMIC DNA]</scope>
    <source>
        <strain evidence="6">ATCC 50818</strain>
    </source>
</reference>
<dbReference type="KEGG" id="sre:PTSG_07746"/>
<feature type="region of interest" description="Disordered" evidence="4">
    <location>
        <begin position="793"/>
        <end position="814"/>
    </location>
</feature>
<dbReference type="OrthoDB" id="10258888at2759"/>
<dbReference type="InterPro" id="IPR036859">
    <property type="entry name" value="CAP-Gly_dom_sf"/>
</dbReference>
<feature type="compositionally biased region" description="Low complexity" evidence="4">
    <location>
        <begin position="1075"/>
        <end position="1095"/>
    </location>
</feature>
<dbReference type="InterPro" id="IPR036770">
    <property type="entry name" value="Ankyrin_rpt-contain_sf"/>
</dbReference>
<dbReference type="InParanoid" id="F2UHN4"/>